<keyword evidence="1 6" id="KW-0732">Signal</keyword>
<dbReference type="PRINTS" id="PR00258">
    <property type="entry name" value="SPERACTRCPTR"/>
</dbReference>
<feature type="disulfide bond" evidence="5">
    <location>
        <begin position="189"/>
        <end position="199"/>
    </location>
</feature>
<sequence>MSKKVPAASIGCCCFWASICRYILLCCCESSQETPGSYSREWSTARLCQRTGGSRWGPRYSCHFRCCGYCSLCSHAEVCYCSLIPQSRGSRHQWGHWGLSGKRLPRSTNPPLLFPEYTGFRLANNSTVCAGRVEVQVMGTWGTLCASRWDLLDAHVLCRQLGCGFAEAIPKGGHFGRGTGPVWSESFHCDGSEAHLAQCPVTVLGASLCSHEDDAAVICSGCQAPLLSAGLAHPMSLRLVGGGSRCDGRVEIFWHGTWGRVLDDQWDMEEARVVCRQLRCGEAEGAYIPLRAQRGTGPVGLRGVRCAGHEPSLSLCNTSLPEDTGIMEDVGAVSGQAGSRRVRLVDGAGRCAGRVEIYYQGKWGTVCDDAWDLADADVVCRQLSCGRAVEVAGSARFGEGSGQIWLDGVNCSGTEAALWDCHAQAWGQHDCGHKEDAGVVCSGLCWEQSCWPWGGEDGESRACNWGLCPWECLHADILLGLPSEWGVRGCTSRTSPSSAAKGIYWPCF</sequence>
<proteinExistence type="predicted"/>
<dbReference type="PANTHER" id="PTHR19331:SF487">
    <property type="entry name" value="SOLUBLE SCAVENGER RECEPTOR CYSTEINE-RICH DOMAIN-CONTAINING PROTEIN SSC5D"/>
    <property type="match status" value="1"/>
</dbReference>
<evidence type="ECO:0000256" key="1">
    <source>
        <dbReference type="ARBA" id="ARBA00022729"/>
    </source>
</evidence>
<dbReference type="PROSITE" id="PS50287">
    <property type="entry name" value="SRCR_2"/>
    <property type="match status" value="3"/>
</dbReference>
<dbReference type="InterPro" id="IPR001190">
    <property type="entry name" value="SRCR"/>
</dbReference>
<dbReference type="AlphaFoldDB" id="A0A8C2TKT2"/>
<dbReference type="GO" id="GO:0016020">
    <property type="term" value="C:membrane"/>
    <property type="evidence" value="ECO:0007669"/>
    <property type="project" value="InterPro"/>
</dbReference>
<dbReference type="PANTHER" id="PTHR19331">
    <property type="entry name" value="SCAVENGER RECEPTOR DOMAIN-CONTAINING"/>
    <property type="match status" value="1"/>
</dbReference>
<evidence type="ECO:0000256" key="4">
    <source>
        <dbReference type="ARBA" id="ARBA00023180"/>
    </source>
</evidence>
<reference evidence="8" key="1">
    <citation type="submission" date="2015-11" db="EMBL/GenBank/DDBJ databases">
        <authorList>
            <consortium name="International Coturnix japonica Genome Analysis Consortium"/>
            <person name="Warren W."/>
            <person name="Burt D.W."/>
            <person name="Antin P.B."/>
            <person name="Lanford R."/>
            <person name="Gros J."/>
            <person name="Wilson R.K."/>
        </authorList>
    </citation>
    <scope>NUCLEOTIDE SEQUENCE [LARGE SCALE GENOMIC DNA]</scope>
</reference>
<evidence type="ECO:0000256" key="2">
    <source>
        <dbReference type="ARBA" id="ARBA00022737"/>
    </source>
</evidence>
<dbReference type="GeneTree" id="ENSGT00940000164042"/>
<keyword evidence="4" id="KW-0325">Glycoprotein</keyword>
<keyword evidence="3 5" id="KW-1015">Disulfide bond</keyword>
<feature type="disulfide bond" evidence="5">
    <location>
        <begin position="145"/>
        <end position="209"/>
    </location>
</feature>
<evidence type="ECO:0000259" key="7">
    <source>
        <dbReference type="PROSITE" id="PS50287"/>
    </source>
</evidence>
<evidence type="ECO:0000313" key="9">
    <source>
        <dbReference type="Proteomes" id="UP000694412"/>
    </source>
</evidence>
<feature type="domain" description="SRCR" evidence="7">
    <location>
        <begin position="120"/>
        <end position="220"/>
    </location>
</feature>
<dbReference type="SMART" id="SM00202">
    <property type="entry name" value="SR"/>
    <property type="match status" value="3"/>
</dbReference>
<keyword evidence="9" id="KW-1185">Reference proteome</keyword>
<feature type="domain" description="SRCR" evidence="7">
    <location>
        <begin position="342"/>
        <end position="442"/>
    </location>
</feature>
<dbReference type="PROSITE" id="PS00420">
    <property type="entry name" value="SRCR_1"/>
    <property type="match status" value="1"/>
</dbReference>
<dbReference type="Ensembl" id="ENSCJPT00005021377.1">
    <property type="protein sequence ID" value="ENSCJPP00005015050.1"/>
    <property type="gene ID" value="ENSCJPG00005012497.1"/>
</dbReference>
<reference evidence="8" key="3">
    <citation type="submission" date="2025-09" db="UniProtKB">
        <authorList>
            <consortium name="Ensembl"/>
        </authorList>
    </citation>
    <scope>IDENTIFICATION</scope>
</reference>
<evidence type="ECO:0000313" key="8">
    <source>
        <dbReference type="Ensembl" id="ENSCJPP00005015050.1"/>
    </source>
</evidence>
<dbReference type="FunFam" id="3.10.250.10:FF:000004">
    <property type="entry name" value="Scavenger receptor cysteine-rich type 1 protein M130"/>
    <property type="match status" value="1"/>
</dbReference>
<accession>A0A8C2TKT2</accession>
<evidence type="ECO:0000256" key="5">
    <source>
        <dbReference type="PROSITE-ProRule" id="PRU00196"/>
    </source>
</evidence>
<feature type="chain" id="PRO_5034050432" description="SRCR domain-containing protein" evidence="6">
    <location>
        <begin position="29"/>
        <end position="508"/>
    </location>
</feature>
<dbReference type="Gene3D" id="3.10.250.10">
    <property type="entry name" value="SRCR-like domain"/>
    <property type="match status" value="3"/>
</dbReference>
<dbReference type="FunFam" id="3.10.250.10:FF:000006">
    <property type="entry name" value="neurotrypsin isoform X2"/>
    <property type="match status" value="1"/>
</dbReference>
<evidence type="ECO:0000256" key="3">
    <source>
        <dbReference type="ARBA" id="ARBA00023157"/>
    </source>
</evidence>
<name>A0A8C2TKT2_COTJA</name>
<feature type="disulfide bond" evidence="5">
    <location>
        <begin position="380"/>
        <end position="441"/>
    </location>
</feature>
<feature type="disulfide bond" evidence="5">
    <location>
        <begin position="306"/>
        <end position="316"/>
    </location>
</feature>
<dbReference type="FunFam" id="3.10.250.10:FF:000001">
    <property type="entry name" value="Lysyl oxidase 4 isoform X1"/>
    <property type="match status" value="1"/>
</dbReference>
<feature type="disulfide bond" evidence="5">
    <location>
        <begin position="411"/>
        <end position="421"/>
    </location>
</feature>
<dbReference type="SUPFAM" id="SSF56487">
    <property type="entry name" value="SRCR-like"/>
    <property type="match status" value="3"/>
</dbReference>
<feature type="disulfide bond" evidence="5">
    <location>
        <begin position="158"/>
        <end position="219"/>
    </location>
</feature>
<comment type="caution">
    <text evidence="5">Lacks conserved residue(s) required for the propagation of feature annotation.</text>
</comment>
<protein>
    <recommendedName>
        <fullName evidence="7">SRCR domain-containing protein</fullName>
    </recommendedName>
</protein>
<evidence type="ECO:0000256" key="6">
    <source>
        <dbReference type="SAM" id="SignalP"/>
    </source>
</evidence>
<reference evidence="8" key="2">
    <citation type="submission" date="2025-08" db="UniProtKB">
        <authorList>
            <consortium name="Ensembl"/>
        </authorList>
    </citation>
    <scope>IDENTIFICATION</scope>
</reference>
<organism evidence="8 9">
    <name type="scientific">Coturnix japonica</name>
    <name type="common">Japanese quail</name>
    <name type="synonym">Coturnix coturnix japonica</name>
    <dbReference type="NCBI Taxonomy" id="93934"/>
    <lineage>
        <taxon>Eukaryota</taxon>
        <taxon>Metazoa</taxon>
        <taxon>Chordata</taxon>
        <taxon>Craniata</taxon>
        <taxon>Vertebrata</taxon>
        <taxon>Euteleostomi</taxon>
        <taxon>Archelosauria</taxon>
        <taxon>Archosauria</taxon>
        <taxon>Dinosauria</taxon>
        <taxon>Saurischia</taxon>
        <taxon>Theropoda</taxon>
        <taxon>Coelurosauria</taxon>
        <taxon>Aves</taxon>
        <taxon>Neognathae</taxon>
        <taxon>Galloanserae</taxon>
        <taxon>Galliformes</taxon>
        <taxon>Phasianidae</taxon>
        <taxon>Perdicinae</taxon>
        <taxon>Coturnix</taxon>
    </lineage>
</organism>
<feature type="disulfide bond" evidence="5">
    <location>
        <begin position="367"/>
        <end position="431"/>
    </location>
</feature>
<dbReference type="Proteomes" id="UP000694412">
    <property type="component" value="Chromosome 7"/>
</dbReference>
<dbReference type="Pfam" id="PF00530">
    <property type="entry name" value="SRCR"/>
    <property type="match status" value="3"/>
</dbReference>
<keyword evidence="2" id="KW-0677">Repeat</keyword>
<dbReference type="InterPro" id="IPR036772">
    <property type="entry name" value="SRCR-like_dom_sf"/>
</dbReference>
<feature type="signal peptide" evidence="6">
    <location>
        <begin position="1"/>
        <end position="28"/>
    </location>
</feature>
<feature type="domain" description="SRCR" evidence="7">
    <location>
        <begin position="237"/>
        <end position="316"/>
    </location>
</feature>